<evidence type="ECO:0000259" key="8">
    <source>
        <dbReference type="Pfam" id="PF02687"/>
    </source>
</evidence>
<feature type="domain" description="ABC3 transporter permease C-terminal" evidence="8">
    <location>
        <begin position="281"/>
        <end position="399"/>
    </location>
</feature>
<keyword evidence="3 7" id="KW-0812">Transmembrane</keyword>
<sequence>MIMRDIRYALRQLAKAPGFAATAILTLAFGIGATAAIFSIVEGVLLRPLPFGNPHELMLIGDTIEGAGFPGVSAPAPEMLQYIRDTHGFSSIGGFRDTYYELSGAGEPAQVNATRLMANVFPTLQVSPALGRVFTQQEDQGKVQVAVLSYQTWRSRFHGDPQVLGRTIQLDRKPYEIIGVMPRAFEFPLVPGQLNRSELWVPMSLTQADISNAGSWNFRMVARLKPGLTALQAQQDMDVVSQDIMRHFPAGMASLKIHANVQPLDGYTVASARPLIRTLFMAVAVVLFIACANLAGLLLVRVIRRRREISVRLALGASAKAVLTQNLIETLVLSVSGGILGLVLAWLALRVGIRALPETLPRVNAIALDGKVVGFALLLAIITGLACGLLPALAASRTQVNDALKEGGRTGTAAGHTRLRGALVVTQLAVALVLLTAAGLLLKSFEKLREVDLGFHTDHMLTASYSLPRQQYSTQASVDNFDQALIARLQELPGVQAAGITSALPASGNEDNTGFFPEGYEPARGETLFSGWPSAIIGDYFHAAGIPILRGRNFTPADRDGAPLVVIVNHALAQRYWPGQDPIGKRIHIGIKETPLPWMTIVGEIGDIKETSVDQDTRPQFYQPAAQSRASLGQFATEGSLNGDGGSIVLRSSIPPEQMADSLRSVVRAIDPQLPLTQVESMDHVVSEGQAPRRFNTALISAFAGAAVLLALMGIYSVIAFSTAMRTQEMAIRLALGSQRSGLLRLVLISGAKLALAGCGIGLIGGVFATRLMRTLLFQVDPIDPSVLSVATLAVFILALAASYIPARRAASIEPMQALRSE</sequence>
<evidence type="ECO:0000256" key="6">
    <source>
        <dbReference type="ARBA" id="ARBA00038076"/>
    </source>
</evidence>
<gene>
    <name evidence="10" type="ORF">MOP44_12080</name>
</gene>
<feature type="transmembrane region" description="Helical" evidence="7">
    <location>
        <begin position="279"/>
        <end position="300"/>
    </location>
</feature>
<feature type="transmembrane region" description="Helical" evidence="7">
    <location>
        <begin position="330"/>
        <end position="353"/>
    </location>
</feature>
<feature type="transmembrane region" description="Helical" evidence="7">
    <location>
        <begin position="788"/>
        <end position="807"/>
    </location>
</feature>
<reference evidence="10" key="1">
    <citation type="submission" date="2021-04" db="EMBL/GenBank/DDBJ databases">
        <title>Phylogenetic analysis of Acidobacteriaceae.</title>
        <authorList>
            <person name="Qiu L."/>
            <person name="Zhang Q."/>
        </authorList>
    </citation>
    <scope>NUCLEOTIDE SEQUENCE</scope>
    <source>
        <strain evidence="10">DSM 25168</strain>
    </source>
</reference>
<comment type="subcellular location">
    <subcellularLocation>
        <location evidence="1">Cell membrane</location>
        <topology evidence="1">Multi-pass membrane protein</topology>
    </subcellularLocation>
</comment>
<evidence type="ECO:0000256" key="7">
    <source>
        <dbReference type="SAM" id="Phobius"/>
    </source>
</evidence>
<organism evidence="10 11">
    <name type="scientific">Occallatibacter riparius</name>
    <dbReference type="NCBI Taxonomy" id="1002689"/>
    <lineage>
        <taxon>Bacteria</taxon>
        <taxon>Pseudomonadati</taxon>
        <taxon>Acidobacteriota</taxon>
        <taxon>Terriglobia</taxon>
        <taxon>Terriglobales</taxon>
        <taxon>Acidobacteriaceae</taxon>
        <taxon>Occallatibacter</taxon>
    </lineage>
</organism>
<evidence type="ECO:0000313" key="10">
    <source>
        <dbReference type="EMBL" id="UWZ86654.1"/>
    </source>
</evidence>
<feature type="domain" description="MacB-like periplasmic core" evidence="9">
    <location>
        <begin position="21"/>
        <end position="237"/>
    </location>
</feature>
<keyword evidence="2" id="KW-1003">Cell membrane</keyword>
<keyword evidence="5 7" id="KW-0472">Membrane</keyword>
<evidence type="ECO:0000313" key="11">
    <source>
        <dbReference type="Proteomes" id="UP001059380"/>
    </source>
</evidence>
<evidence type="ECO:0000256" key="2">
    <source>
        <dbReference type="ARBA" id="ARBA00022475"/>
    </source>
</evidence>
<evidence type="ECO:0000256" key="3">
    <source>
        <dbReference type="ARBA" id="ARBA00022692"/>
    </source>
</evidence>
<dbReference type="PANTHER" id="PTHR30572">
    <property type="entry name" value="MEMBRANE COMPONENT OF TRANSPORTER-RELATED"/>
    <property type="match status" value="1"/>
</dbReference>
<comment type="similarity">
    <text evidence="6">Belongs to the ABC-4 integral membrane protein family.</text>
</comment>
<proteinExistence type="inferred from homology"/>
<dbReference type="RefSeq" id="WP_260796292.1">
    <property type="nucleotide sequence ID" value="NZ_CP093313.1"/>
</dbReference>
<dbReference type="NCBIfam" id="TIGR03434">
    <property type="entry name" value="ADOP"/>
    <property type="match status" value="1"/>
</dbReference>
<dbReference type="InterPro" id="IPR017800">
    <property type="entry name" value="ADOP"/>
</dbReference>
<dbReference type="PANTHER" id="PTHR30572:SF4">
    <property type="entry name" value="ABC TRANSPORTER PERMEASE YTRF"/>
    <property type="match status" value="1"/>
</dbReference>
<evidence type="ECO:0000259" key="9">
    <source>
        <dbReference type="Pfam" id="PF12704"/>
    </source>
</evidence>
<name>A0A9J7BYW9_9BACT</name>
<dbReference type="Pfam" id="PF02687">
    <property type="entry name" value="FtsX"/>
    <property type="match status" value="2"/>
</dbReference>
<evidence type="ECO:0000256" key="1">
    <source>
        <dbReference type="ARBA" id="ARBA00004651"/>
    </source>
</evidence>
<keyword evidence="4 7" id="KW-1133">Transmembrane helix</keyword>
<feature type="domain" description="MacB-like periplasmic core" evidence="9">
    <location>
        <begin position="433"/>
        <end position="664"/>
    </location>
</feature>
<dbReference type="GO" id="GO:0022857">
    <property type="term" value="F:transmembrane transporter activity"/>
    <property type="evidence" value="ECO:0007669"/>
    <property type="project" value="TreeGrafter"/>
</dbReference>
<evidence type="ECO:0000256" key="4">
    <source>
        <dbReference type="ARBA" id="ARBA00022989"/>
    </source>
</evidence>
<dbReference type="EMBL" id="CP093313">
    <property type="protein sequence ID" value="UWZ86654.1"/>
    <property type="molecule type" value="Genomic_DNA"/>
</dbReference>
<feature type="domain" description="ABC3 transporter permease C-terminal" evidence="8">
    <location>
        <begin position="702"/>
        <end position="815"/>
    </location>
</feature>
<dbReference type="InterPro" id="IPR025857">
    <property type="entry name" value="MacB_PCD"/>
</dbReference>
<dbReference type="InterPro" id="IPR003838">
    <property type="entry name" value="ABC3_permease_C"/>
</dbReference>
<feature type="transmembrane region" description="Helical" evidence="7">
    <location>
        <begin position="373"/>
        <end position="395"/>
    </location>
</feature>
<dbReference type="KEGG" id="orp:MOP44_12080"/>
<dbReference type="AlphaFoldDB" id="A0A9J7BYW9"/>
<dbReference type="Proteomes" id="UP001059380">
    <property type="component" value="Chromosome"/>
</dbReference>
<evidence type="ECO:0000256" key="5">
    <source>
        <dbReference type="ARBA" id="ARBA00023136"/>
    </source>
</evidence>
<feature type="transmembrane region" description="Helical" evidence="7">
    <location>
        <begin position="422"/>
        <end position="442"/>
    </location>
</feature>
<keyword evidence="11" id="KW-1185">Reference proteome</keyword>
<feature type="transmembrane region" description="Helical" evidence="7">
    <location>
        <begin position="742"/>
        <end position="768"/>
    </location>
</feature>
<protein>
    <submittedName>
        <fullName evidence="10">ABC transporter permease</fullName>
    </submittedName>
</protein>
<dbReference type="Pfam" id="PF12704">
    <property type="entry name" value="MacB_PCD"/>
    <property type="match status" value="2"/>
</dbReference>
<feature type="transmembrane region" description="Helical" evidence="7">
    <location>
        <begin position="698"/>
        <end position="721"/>
    </location>
</feature>
<dbReference type="InterPro" id="IPR050250">
    <property type="entry name" value="Macrolide_Exporter_MacB"/>
</dbReference>
<accession>A0A9J7BYW9</accession>
<dbReference type="GO" id="GO:0005886">
    <property type="term" value="C:plasma membrane"/>
    <property type="evidence" value="ECO:0007669"/>
    <property type="project" value="UniProtKB-SubCell"/>
</dbReference>